<name>A0A0A1DL31_NOCSI</name>
<reference evidence="1 2" key="1">
    <citation type="journal article" date="2015" name="Genome Announc.">
        <title>Complete Genome Sequence of Steroid-Transforming Nocardioides simplex VKM Ac-2033D.</title>
        <authorList>
            <person name="Shtratnikova V.Y."/>
            <person name="Schelkunov M.I."/>
            <person name="Pekov Y.A."/>
            <person name="Fokina V.V."/>
            <person name="Logacheva M.D."/>
            <person name="Sokolov S.L."/>
            <person name="Bragin E.Y."/>
            <person name="Ashapkin V.V."/>
            <person name="Donova M.V."/>
        </authorList>
    </citation>
    <scope>NUCLEOTIDE SEQUENCE [LARGE SCALE GENOMIC DNA]</scope>
    <source>
        <strain evidence="1 2">VKM Ac-2033D</strain>
    </source>
</reference>
<dbReference type="EMBL" id="CP009896">
    <property type="protein sequence ID" value="AIY18024.2"/>
    <property type="molecule type" value="Genomic_DNA"/>
</dbReference>
<dbReference type="Proteomes" id="UP000030300">
    <property type="component" value="Chromosome"/>
</dbReference>
<dbReference type="KEGG" id="psim:KR76_16885"/>
<dbReference type="HOGENOM" id="CLU_2990138_0_0_11"/>
<organism evidence="1 2">
    <name type="scientific">Nocardioides simplex</name>
    <name type="common">Arthrobacter simplex</name>
    <dbReference type="NCBI Taxonomy" id="2045"/>
    <lineage>
        <taxon>Bacteria</taxon>
        <taxon>Bacillati</taxon>
        <taxon>Actinomycetota</taxon>
        <taxon>Actinomycetes</taxon>
        <taxon>Propionibacteriales</taxon>
        <taxon>Nocardioidaceae</taxon>
        <taxon>Pimelobacter</taxon>
    </lineage>
</organism>
<gene>
    <name evidence="1" type="ORF">KR76_16885</name>
</gene>
<protein>
    <submittedName>
        <fullName evidence="1">Uncharacterized protein</fullName>
    </submittedName>
</protein>
<evidence type="ECO:0000313" key="2">
    <source>
        <dbReference type="Proteomes" id="UP000030300"/>
    </source>
</evidence>
<evidence type="ECO:0000313" key="1">
    <source>
        <dbReference type="EMBL" id="AIY18024.2"/>
    </source>
</evidence>
<keyword evidence="2" id="KW-1185">Reference proteome</keyword>
<dbReference type="eggNOG" id="ENOG502ZGAR">
    <property type="taxonomic scope" value="Bacteria"/>
</dbReference>
<sequence>MKGKQYAATSDGMSRVYHYEVTGGARVDYRFNAEYVTAPGEDKHRVVQIISIDLGSH</sequence>
<proteinExistence type="predicted"/>
<accession>A0A0A1DL31</accession>
<dbReference type="AlphaFoldDB" id="A0A0A1DL31"/>